<dbReference type="PANTHER" id="PTHR33734:SF22">
    <property type="entry name" value="MEMBRANE-BOUND LYTIC MUREIN TRANSGLYCOSYLASE D"/>
    <property type="match status" value="1"/>
</dbReference>
<sequence>MSQLKALNGLNSNQIRSGQVLRLKGNPISPSKAPSKVSAAKPAKASAEKPTTASAAKPTTASAAEPAKVPAAKPKAQTVNKSGVKEAAQPAQSAERPAAAQSDKVSGGTYFVRTGDSLWAISRHHGISVSEIKLNNHLKSDVIYPGQKLNFNVQNKGQTHNQANKTYAIKRGDTLWDIARAHGTTVSKLMKENHLHSSLIFAGDQLKLPKK</sequence>
<dbReference type="InterPro" id="IPR036779">
    <property type="entry name" value="LysM_dom_sf"/>
</dbReference>
<evidence type="ECO:0000256" key="1">
    <source>
        <dbReference type="SAM" id="MobiDB-lite"/>
    </source>
</evidence>
<proteinExistence type="predicted"/>
<dbReference type="PANTHER" id="PTHR33734">
    <property type="entry name" value="LYSM DOMAIN-CONTAINING GPI-ANCHORED PROTEIN 2"/>
    <property type="match status" value="1"/>
</dbReference>
<dbReference type="SUPFAM" id="SSF54106">
    <property type="entry name" value="LysM domain"/>
    <property type="match status" value="2"/>
</dbReference>
<dbReference type="Pfam" id="PF01476">
    <property type="entry name" value="LysM"/>
    <property type="match status" value="3"/>
</dbReference>
<name>A0AAU8IJC7_9BACL</name>
<feature type="domain" description="LysM" evidence="2">
    <location>
        <begin position="165"/>
        <end position="208"/>
    </location>
</feature>
<gene>
    <name evidence="3" type="ORF">ABNN70_08510</name>
</gene>
<dbReference type="GO" id="GO:0008932">
    <property type="term" value="F:lytic endotransglycosylase activity"/>
    <property type="evidence" value="ECO:0007669"/>
    <property type="project" value="TreeGrafter"/>
</dbReference>
<dbReference type="InterPro" id="IPR018392">
    <property type="entry name" value="LysM"/>
</dbReference>
<feature type="region of interest" description="Disordered" evidence="1">
    <location>
        <begin position="1"/>
        <end position="105"/>
    </location>
</feature>
<dbReference type="PROSITE" id="PS51782">
    <property type="entry name" value="LYSM"/>
    <property type="match status" value="2"/>
</dbReference>
<dbReference type="EMBL" id="CP159510">
    <property type="protein sequence ID" value="XCJ18374.1"/>
    <property type="molecule type" value="Genomic_DNA"/>
</dbReference>
<dbReference type="SMART" id="SM00257">
    <property type="entry name" value="LysM"/>
    <property type="match status" value="2"/>
</dbReference>
<protein>
    <submittedName>
        <fullName evidence="3">LysM peptidoglycan-binding domain-containing protein</fullName>
    </submittedName>
</protein>
<dbReference type="AlphaFoldDB" id="A0AAU8IJC7"/>
<feature type="domain" description="LysM" evidence="2">
    <location>
        <begin position="108"/>
        <end position="151"/>
    </location>
</feature>
<reference evidence="3" key="1">
    <citation type="submission" date="2024-06" db="EMBL/GenBank/DDBJ databases">
        <authorList>
            <person name="Fan A."/>
            <person name="Zhang F.Y."/>
            <person name="Zhang L."/>
        </authorList>
    </citation>
    <scope>NUCLEOTIDE SEQUENCE</scope>
    <source>
        <strain evidence="3">Y61</strain>
    </source>
</reference>
<evidence type="ECO:0000313" key="3">
    <source>
        <dbReference type="EMBL" id="XCJ18374.1"/>
    </source>
</evidence>
<dbReference type="Gene3D" id="3.10.350.10">
    <property type="entry name" value="LysM domain"/>
    <property type="match status" value="2"/>
</dbReference>
<feature type="compositionally biased region" description="Low complexity" evidence="1">
    <location>
        <begin position="29"/>
        <end position="76"/>
    </location>
</feature>
<feature type="compositionally biased region" description="Polar residues" evidence="1">
    <location>
        <begin position="1"/>
        <end position="17"/>
    </location>
</feature>
<accession>A0AAU8IJC7</accession>
<dbReference type="RefSeq" id="WP_353949412.1">
    <property type="nucleotide sequence ID" value="NZ_CP159510.1"/>
</dbReference>
<evidence type="ECO:0000259" key="2">
    <source>
        <dbReference type="PROSITE" id="PS51782"/>
    </source>
</evidence>
<dbReference type="CDD" id="cd00118">
    <property type="entry name" value="LysM"/>
    <property type="match status" value="2"/>
</dbReference>
<organism evidence="3">
    <name type="scientific">Sporolactobacillus sp. Y61</name>
    <dbReference type="NCBI Taxonomy" id="3160863"/>
    <lineage>
        <taxon>Bacteria</taxon>
        <taxon>Bacillati</taxon>
        <taxon>Bacillota</taxon>
        <taxon>Bacilli</taxon>
        <taxon>Bacillales</taxon>
        <taxon>Sporolactobacillaceae</taxon>
        <taxon>Sporolactobacillus</taxon>
    </lineage>
</organism>